<protein>
    <submittedName>
        <fullName evidence="2">Uncharacterized protein</fullName>
    </submittedName>
</protein>
<evidence type="ECO:0000313" key="2">
    <source>
        <dbReference type="WBParaSite" id="nRc.2.0.1.t37722-RA"/>
    </source>
</evidence>
<dbReference type="AlphaFoldDB" id="A0A915KG56"/>
<accession>A0A915KG56</accession>
<sequence>MVSGRTAPTPFKKTFNEVYQVPGYHQKCKISLRLASSSPKGYDAFNLFVSYLEKMEHCYETAEGYVDTIALI</sequence>
<keyword evidence="1" id="KW-1185">Reference proteome</keyword>
<organism evidence="1 2">
    <name type="scientific">Romanomermis culicivorax</name>
    <name type="common">Nematode worm</name>
    <dbReference type="NCBI Taxonomy" id="13658"/>
    <lineage>
        <taxon>Eukaryota</taxon>
        <taxon>Metazoa</taxon>
        <taxon>Ecdysozoa</taxon>
        <taxon>Nematoda</taxon>
        <taxon>Enoplea</taxon>
        <taxon>Dorylaimia</taxon>
        <taxon>Mermithida</taxon>
        <taxon>Mermithoidea</taxon>
        <taxon>Mermithidae</taxon>
        <taxon>Romanomermis</taxon>
    </lineage>
</organism>
<reference evidence="2" key="1">
    <citation type="submission" date="2022-11" db="UniProtKB">
        <authorList>
            <consortium name="WormBaseParasite"/>
        </authorList>
    </citation>
    <scope>IDENTIFICATION</scope>
</reference>
<evidence type="ECO:0000313" key="1">
    <source>
        <dbReference type="Proteomes" id="UP000887565"/>
    </source>
</evidence>
<proteinExistence type="predicted"/>
<dbReference type="Proteomes" id="UP000887565">
    <property type="component" value="Unplaced"/>
</dbReference>
<dbReference type="WBParaSite" id="nRc.2.0.1.t37722-RA">
    <property type="protein sequence ID" value="nRc.2.0.1.t37722-RA"/>
    <property type="gene ID" value="nRc.2.0.1.g37722"/>
</dbReference>
<name>A0A915KG56_ROMCU</name>